<protein>
    <submittedName>
        <fullName evidence="1">Uncharacterized protein</fullName>
    </submittedName>
</protein>
<evidence type="ECO:0000313" key="1">
    <source>
        <dbReference type="EMBL" id="TKW57698.1"/>
    </source>
</evidence>
<name>A0A4U6XPL4_9PEZI</name>
<reference evidence="1 2" key="1">
    <citation type="journal article" date="2019" name="PLoS ONE">
        <title>Comparative genome analysis indicates high evolutionary potential of pathogenicity genes in Colletotrichum tanaceti.</title>
        <authorList>
            <person name="Lelwala R.V."/>
            <person name="Korhonen P.K."/>
            <person name="Young N.D."/>
            <person name="Scott J.B."/>
            <person name="Ades P.A."/>
            <person name="Gasser R.B."/>
            <person name="Taylor P.W.J."/>
        </authorList>
    </citation>
    <scope>NUCLEOTIDE SEQUENCE [LARGE SCALE GENOMIC DNA]</scope>
    <source>
        <strain evidence="1">BRIP57314</strain>
    </source>
</reference>
<accession>A0A4U6XPL4</accession>
<sequence>MDCDRMQAGFLHRRNPAGIFVGRQTGTRGRPEQMWGEPERIWGAIGLGAGDEAVLPTGNRRRTAPKIRLHVTSRLNLGVAERRTFGNAMHVCLAWIGPVRMFEVANGISVIYSEVNTVLKKGWEPD</sequence>
<dbReference type="AlphaFoldDB" id="A0A4U6XPL4"/>
<gene>
    <name evidence="1" type="ORF">CTA1_11546</name>
</gene>
<keyword evidence="2" id="KW-1185">Reference proteome</keyword>
<evidence type="ECO:0000313" key="2">
    <source>
        <dbReference type="Proteomes" id="UP000310108"/>
    </source>
</evidence>
<comment type="caution">
    <text evidence="1">The sequence shown here is derived from an EMBL/GenBank/DDBJ whole genome shotgun (WGS) entry which is preliminary data.</text>
</comment>
<dbReference type="EMBL" id="PJEX01000037">
    <property type="protein sequence ID" value="TKW57698.1"/>
    <property type="molecule type" value="Genomic_DNA"/>
</dbReference>
<dbReference type="Proteomes" id="UP000310108">
    <property type="component" value="Unassembled WGS sequence"/>
</dbReference>
<organism evidence="1 2">
    <name type="scientific">Colletotrichum tanaceti</name>
    <dbReference type="NCBI Taxonomy" id="1306861"/>
    <lineage>
        <taxon>Eukaryota</taxon>
        <taxon>Fungi</taxon>
        <taxon>Dikarya</taxon>
        <taxon>Ascomycota</taxon>
        <taxon>Pezizomycotina</taxon>
        <taxon>Sordariomycetes</taxon>
        <taxon>Hypocreomycetidae</taxon>
        <taxon>Glomerellales</taxon>
        <taxon>Glomerellaceae</taxon>
        <taxon>Colletotrichum</taxon>
        <taxon>Colletotrichum destructivum species complex</taxon>
    </lineage>
</organism>
<proteinExistence type="predicted"/>